<sequence>MSIILTAAVLLAISIKNKKYTNQTYEHNSNSSKTVTTSNETKKKSSATSTVNRLDSTQSSSLEPVKNQNSVQTKLDASELFLNAGKVGYGVYYFNEDDYLTNYNTDPFISASVIKVFIMAYIYEKELALDRMLEGETTQELVRRMIQISDNQATNRLIEFLGMDNLNHYFEEQGYKGTKLQRKMLDEQARMNGLENYTSVEDAMEFLKKMYVHRNEWPYSQMLTIMSDQTIRTKLPSKLPSEVQVANKTGELTTVENDIGLVLDPKNPFAIVILTNEVYDSSAMREAIGGFALQAFEES</sequence>
<dbReference type="PANTHER" id="PTHR35333">
    <property type="entry name" value="BETA-LACTAMASE"/>
    <property type="match status" value="1"/>
</dbReference>
<accession>A0A1E5H5Y4</accession>
<feature type="compositionally biased region" description="Low complexity" evidence="1">
    <location>
        <begin position="28"/>
        <end position="39"/>
    </location>
</feature>
<dbReference type="InterPro" id="IPR012338">
    <property type="entry name" value="Beta-lactam/transpept-like"/>
</dbReference>
<dbReference type="PANTHER" id="PTHR35333:SF3">
    <property type="entry name" value="BETA-LACTAMASE-TYPE TRANSPEPTIDASE FOLD CONTAINING PROTEIN"/>
    <property type="match status" value="1"/>
</dbReference>
<feature type="domain" description="Beta-lactamase class A catalytic" evidence="2">
    <location>
        <begin position="105"/>
        <end position="275"/>
    </location>
</feature>
<dbReference type="GO" id="GO:0008800">
    <property type="term" value="F:beta-lactamase activity"/>
    <property type="evidence" value="ECO:0007669"/>
    <property type="project" value="InterPro"/>
</dbReference>
<dbReference type="InterPro" id="IPR000871">
    <property type="entry name" value="Beta-lactam_class-A"/>
</dbReference>
<keyword evidence="4" id="KW-1185">Reference proteome</keyword>
<name>A0A1E5H5Y4_9ENTE</name>
<gene>
    <name evidence="3" type="ORF">BCR24_09460</name>
</gene>
<protein>
    <recommendedName>
        <fullName evidence="2">Beta-lactamase class A catalytic domain-containing protein</fullName>
    </recommendedName>
</protein>
<dbReference type="Pfam" id="PF13354">
    <property type="entry name" value="Beta-lactamase2"/>
    <property type="match status" value="1"/>
</dbReference>
<reference evidence="4" key="1">
    <citation type="submission" date="2016-09" db="EMBL/GenBank/DDBJ databases">
        <authorList>
            <person name="Gulvik C.A."/>
        </authorList>
    </citation>
    <scope>NUCLEOTIDE SEQUENCE [LARGE SCALE GENOMIC DNA]</scope>
    <source>
        <strain evidence="4">LMG 26676</strain>
    </source>
</reference>
<dbReference type="SUPFAM" id="SSF56601">
    <property type="entry name" value="beta-lactamase/transpeptidase-like"/>
    <property type="match status" value="1"/>
</dbReference>
<evidence type="ECO:0000256" key="1">
    <source>
        <dbReference type="SAM" id="MobiDB-lite"/>
    </source>
</evidence>
<proteinExistence type="predicted"/>
<dbReference type="AlphaFoldDB" id="A0A1E5H5Y4"/>
<dbReference type="GO" id="GO:0030655">
    <property type="term" value="P:beta-lactam antibiotic catabolic process"/>
    <property type="evidence" value="ECO:0007669"/>
    <property type="project" value="InterPro"/>
</dbReference>
<dbReference type="EMBL" id="MIKC01000042">
    <property type="protein sequence ID" value="OEG20245.1"/>
    <property type="molecule type" value="Genomic_DNA"/>
</dbReference>
<dbReference type="GO" id="GO:0046677">
    <property type="term" value="P:response to antibiotic"/>
    <property type="evidence" value="ECO:0007669"/>
    <property type="project" value="InterPro"/>
</dbReference>
<feature type="compositionally biased region" description="Polar residues" evidence="1">
    <location>
        <begin position="53"/>
        <end position="70"/>
    </location>
</feature>
<dbReference type="InterPro" id="IPR045155">
    <property type="entry name" value="Beta-lactam_cat"/>
</dbReference>
<evidence type="ECO:0000313" key="3">
    <source>
        <dbReference type="EMBL" id="OEG20245.1"/>
    </source>
</evidence>
<organism evidence="3 4">
    <name type="scientific">Enterococcus ureilyticus</name>
    <dbReference type="NCBI Taxonomy" id="1131292"/>
    <lineage>
        <taxon>Bacteria</taxon>
        <taxon>Bacillati</taxon>
        <taxon>Bacillota</taxon>
        <taxon>Bacilli</taxon>
        <taxon>Lactobacillales</taxon>
        <taxon>Enterococcaceae</taxon>
        <taxon>Enterococcus</taxon>
    </lineage>
</organism>
<evidence type="ECO:0000313" key="4">
    <source>
        <dbReference type="Proteomes" id="UP000094469"/>
    </source>
</evidence>
<evidence type="ECO:0000259" key="2">
    <source>
        <dbReference type="Pfam" id="PF13354"/>
    </source>
</evidence>
<dbReference type="STRING" id="1131292.BCR24_09460"/>
<comment type="caution">
    <text evidence="3">The sequence shown here is derived from an EMBL/GenBank/DDBJ whole genome shotgun (WGS) entry which is preliminary data.</text>
</comment>
<dbReference type="Gene3D" id="3.40.710.10">
    <property type="entry name" value="DD-peptidase/beta-lactamase superfamily"/>
    <property type="match status" value="1"/>
</dbReference>
<feature type="region of interest" description="Disordered" evidence="1">
    <location>
        <begin position="25"/>
        <end position="70"/>
    </location>
</feature>
<dbReference type="Proteomes" id="UP000094469">
    <property type="component" value="Unassembled WGS sequence"/>
</dbReference>